<dbReference type="AlphaFoldDB" id="A0A816M133"/>
<feature type="transmembrane region" description="Helical" evidence="12">
    <location>
        <begin position="51"/>
        <end position="70"/>
    </location>
</feature>
<dbReference type="EMBL" id="CAJNOV010019085">
    <property type="protein sequence ID" value="CAF1627395.1"/>
    <property type="molecule type" value="Genomic_DNA"/>
</dbReference>
<evidence type="ECO:0000313" key="15">
    <source>
        <dbReference type="EMBL" id="CAF1627395.1"/>
    </source>
</evidence>
<feature type="transmembrane region" description="Helical" evidence="12">
    <location>
        <begin position="90"/>
        <end position="110"/>
    </location>
</feature>
<dbReference type="Proteomes" id="UP000663866">
    <property type="component" value="Unassembled WGS sequence"/>
</dbReference>
<comment type="caution">
    <text evidence="16">The sequence shown here is derived from an EMBL/GenBank/DDBJ whole genome shotgun (WGS) entry which is preliminary data.</text>
</comment>
<evidence type="ECO:0000256" key="12">
    <source>
        <dbReference type="SAM" id="Phobius"/>
    </source>
</evidence>
<evidence type="ECO:0000313" key="14">
    <source>
        <dbReference type="EMBL" id="CAF1496584.1"/>
    </source>
</evidence>
<dbReference type="PANTHER" id="PTHR45695:SF23">
    <property type="entry name" value="GALANIN-LIKE G-PROTEIN COUPLED RECEPTOR NPR-9"/>
    <property type="match status" value="1"/>
</dbReference>
<sequence length="309" mass="35637">MPSSKNDYDDILNIATTSILFLILICGIFGNAIVLLVGICRRNYRHNVTNCYIMNLAITDLLFLLISVPLTTYLAMNKIWIFGQFICKMHIYLAHVLLQATCLTLAAMSIDRYLTIVHEIWYRKYRKPKSALLTCVLIWAASCVFMFPYDYLSHRHDDKNNQSSVVPDCTVNSNDSLFSSCLFTFVFYYLLPLLIIGLCYSRILLHVQRTVYEIAKQLYGQPRQSIKFRKRRVQRTLLALTLAFALCWLPIHFLELLRCSQILSNSFSSRHVHILTAARIIAHGLSYFNSCLNPLLYAILNKSYFSSGQ</sequence>
<feature type="transmembrane region" description="Helical" evidence="12">
    <location>
        <begin position="237"/>
        <end position="257"/>
    </location>
</feature>
<comment type="similarity">
    <text evidence="11">Belongs to the G-protein coupled receptor 1 family.</text>
</comment>
<evidence type="ECO:0000313" key="21">
    <source>
        <dbReference type="EMBL" id="CAF4130513.1"/>
    </source>
</evidence>
<dbReference type="InterPro" id="IPR017452">
    <property type="entry name" value="GPCR_Rhodpsn_7TM"/>
</dbReference>
<dbReference type="EMBL" id="CAJOBG010003041">
    <property type="protein sequence ID" value="CAF4042601.1"/>
    <property type="molecule type" value="Genomic_DNA"/>
</dbReference>
<evidence type="ECO:0000256" key="4">
    <source>
        <dbReference type="ARBA" id="ARBA00022989"/>
    </source>
</evidence>
<dbReference type="Proteomes" id="UP000663887">
    <property type="component" value="Unassembled WGS sequence"/>
</dbReference>
<evidence type="ECO:0000256" key="8">
    <source>
        <dbReference type="ARBA" id="ARBA00023170"/>
    </source>
</evidence>
<evidence type="ECO:0000256" key="10">
    <source>
        <dbReference type="ARBA" id="ARBA00023224"/>
    </source>
</evidence>
<dbReference type="EMBL" id="CAJNRF010012467">
    <property type="protein sequence ID" value="CAF2141379.1"/>
    <property type="molecule type" value="Genomic_DNA"/>
</dbReference>
<keyword evidence="4 12" id="KW-1133">Transmembrane helix</keyword>
<dbReference type="PANTHER" id="PTHR45695">
    <property type="entry name" value="LEUCOKININ RECEPTOR-RELATED"/>
    <property type="match status" value="1"/>
</dbReference>
<evidence type="ECO:0000313" key="23">
    <source>
        <dbReference type="Proteomes" id="UP000663866"/>
    </source>
</evidence>
<dbReference type="PROSITE" id="PS00237">
    <property type="entry name" value="G_PROTEIN_RECEP_F1_1"/>
    <property type="match status" value="1"/>
</dbReference>
<keyword evidence="6 12" id="KW-0472">Membrane</keyword>
<evidence type="ECO:0000313" key="16">
    <source>
        <dbReference type="EMBL" id="CAF1983955.1"/>
    </source>
</evidence>
<dbReference type="Proteomes" id="UP000663834">
    <property type="component" value="Unassembled WGS sequence"/>
</dbReference>
<keyword evidence="3 11" id="KW-0812">Transmembrane</keyword>
<evidence type="ECO:0000256" key="7">
    <source>
        <dbReference type="ARBA" id="ARBA00023157"/>
    </source>
</evidence>
<evidence type="ECO:0000313" key="20">
    <source>
        <dbReference type="EMBL" id="CAF4042601.1"/>
    </source>
</evidence>
<dbReference type="PRINTS" id="PR00237">
    <property type="entry name" value="GPCRRHODOPSN"/>
</dbReference>
<dbReference type="EMBL" id="CAJNOW010006776">
    <property type="protein sequence ID" value="CAF1496584.1"/>
    <property type="molecule type" value="Genomic_DNA"/>
</dbReference>
<organism evidence="16 24">
    <name type="scientific">Rotaria magnacalcarata</name>
    <dbReference type="NCBI Taxonomy" id="392030"/>
    <lineage>
        <taxon>Eukaryota</taxon>
        <taxon>Metazoa</taxon>
        <taxon>Spiralia</taxon>
        <taxon>Gnathifera</taxon>
        <taxon>Rotifera</taxon>
        <taxon>Eurotatoria</taxon>
        <taxon>Bdelloidea</taxon>
        <taxon>Philodinida</taxon>
        <taxon>Philodinidae</taxon>
        <taxon>Rotaria</taxon>
    </lineage>
</organism>
<comment type="subcellular location">
    <subcellularLocation>
        <location evidence="1">Cell membrane</location>
        <topology evidence="1">Multi-pass membrane protein</topology>
    </subcellularLocation>
</comment>
<keyword evidence="2" id="KW-1003">Cell membrane</keyword>
<feature type="transmembrane region" description="Helical" evidence="12">
    <location>
        <begin position="131"/>
        <end position="149"/>
    </location>
</feature>
<feature type="transmembrane region" description="Helical" evidence="12">
    <location>
        <begin position="177"/>
        <end position="200"/>
    </location>
</feature>
<dbReference type="SUPFAM" id="SSF81321">
    <property type="entry name" value="Family A G protein-coupled receptor-like"/>
    <property type="match status" value="1"/>
</dbReference>
<dbReference type="Pfam" id="PF00001">
    <property type="entry name" value="7tm_1"/>
    <property type="match status" value="1"/>
</dbReference>
<dbReference type="Proteomes" id="UP000663842">
    <property type="component" value="Unassembled WGS sequence"/>
</dbReference>
<dbReference type="Proteomes" id="UP000681720">
    <property type="component" value="Unassembled WGS sequence"/>
</dbReference>
<evidence type="ECO:0000256" key="2">
    <source>
        <dbReference type="ARBA" id="ARBA00022475"/>
    </source>
</evidence>
<evidence type="ECO:0000256" key="11">
    <source>
        <dbReference type="RuleBase" id="RU000688"/>
    </source>
</evidence>
<keyword evidence="23" id="KW-1185">Reference proteome</keyword>
<gene>
    <name evidence="15" type="ORF">CJN711_LOCUS38881</name>
    <name evidence="22" type="ORF">GIL414_LOCUS23613</name>
    <name evidence="14" type="ORF">KQP761_LOCUS14390</name>
    <name evidence="17" type="ORF">MBJ925_LOCUS21769</name>
    <name evidence="20" type="ORF">OVN521_LOCUS17483</name>
    <name evidence="19" type="ORF">SMN809_LOCUS1548</name>
    <name evidence="21" type="ORF">UXM345_LOCUS23962</name>
    <name evidence="18" type="ORF">WKI299_LOCUS28451</name>
    <name evidence="16" type="ORF">XDN619_LOCUS2507</name>
</gene>
<dbReference type="EMBL" id="CAJOBF010004258">
    <property type="protein sequence ID" value="CAF4130513.1"/>
    <property type="molecule type" value="Genomic_DNA"/>
</dbReference>
<dbReference type="Proteomes" id="UP000663856">
    <property type="component" value="Unassembled WGS sequence"/>
</dbReference>
<dbReference type="Proteomes" id="UP000676336">
    <property type="component" value="Unassembled WGS sequence"/>
</dbReference>
<dbReference type="Gene3D" id="1.20.1070.10">
    <property type="entry name" value="Rhodopsin 7-helix transmembrane proteins"/>
    <property type="match status" value="1"/>
</dbReference>
<evidence type="ECO:0000256" key="5">
    <source>
        <dbReference type="ARBA" id="ARBA00023040"/>
    </source>
</evidence>
<evidence type="ECO:0000256" key="1">
    <source>
        <dbReference type="ARBA" id="ARBA00004651"/>
    </source>
</evidence>
<keyword evidence="5 11" id="KW-0297">G-protein coupled receptor</keyword>
<evidence type="ECO:0000313" key="22">
    <source>
        <dbReference type="EMBL" id="CAF4249273.1"/>
    </source>
</evidence>
<evidence type="ECO:0000259" key="13">
    <source>
        <dbReference type="PROSITE" id="PS50262"/>
    </source>
</evidence>
<dbReference type="Proteomes" id="UP000663824">
    <property type="component" value="Unassembled WGS sequence"/>
</dbReference>
<evidence type="ECO:0000256" key="6">
    <source>
        <dbReference type="ARBA" id="ARBA00023136"/>
    </source>
</evidence>
<dbReference type="PROSITE" id="PS50262">
    <property type="entry name" value="G_PROTEIN_RECEP_F1_2"/>
    <property type="match status" value="1"/>
</dbReference>
<reference evidence="16" key="1">
    <citation type="submission" date="2021-02" db="EMBL/GenBank/DDBJ databases">
        <authorList>
            <person name="Nowell W R."/>
        </authorList>
    </citation>
    <scope>NUCLEOTIDE SEQUENCE</scope>
</reference>
<dbReference type="EMBL" id="CAJOBJ010026874">
    <property type="protein sequence ID" value="CAF4249273.1"/>
    <property type="molecule type" value="Genomic_DNA"/>
</dbReference>
<feature type="transmembrane region" description="Helical" evidence="12">
    <location>
        <begin position="12"/>
        <end position="39"/>
    </location>
</feature>
<evidence type="ECO:0000313" key="24">
    <source>
        <dbReference type="Proteomes" id="UP000663887"/>
    </source>
</evidence>
<dbReference type="EMBL" id="CAJOBI010000244">
    <property type="protein sequence ID" value="CAF3807784.1"/>
    <property type="molecule type" value="Genomic_DNA"/>
</dbReference>
<proteinExistence type="inferred from homology"/>
<evidence type="ECO:0000313" key="18">
    <source>
        <dbReference type="EMBL" id="CAF2141379.1"/>
    </source>
</evidence>
<dbReference type="GO" id="GO:0005886">
    <property type="term" value="C:plasma membrane"/>
    <property type="evidence" value="ECO:0007669"/>
    <property type="project" value="UniProtKB-SubCell"/>
</dbReference>
<keyword evidence="7" id="KW-1015">Disulfide bond</keyword>
<dbReference type="EMBL" id="CAJNRE010011063">
    <property type="protein sequence ID" value="CAF2098162.1"/>
    <property type="molecule type" value="Genomic_DNA"/>
</dbReference>
<dbReference type="Proteomes" id="UP000663855">
    <property type="component" value="Unassembled WGS sequence"/>
</dbReference>
<keyword evidence="8 11" id="KW-0675">Receptor</keyword>
<evidence type="ECO:0000313" key="19">
    <source>
        <dbReference type="EMBL" id="CAF3807784.1"/>
    </source>
</evidence>
<dbReference type="EMBL" id="CAJNRG010000184">
    <property type="protein sequence ID" value="CAF1983955.1"/>
    <property type="molecule type" value="Genomic_DNA"/>
</dbReference>
<name>A0A816M133_9BILA</name>
<dbReference type="OrthoDB" id="2132067at2759"/>
<keyword evidence="9" id="KW-0325">Glycoprotein</keyword>
<dbReference type="GO" id="GO:0004930">
    <property type="term" value="F:G protein-coupled receptor activity"/>
    <property type="evidence" value="ECO:0007669"/>
    <property type="project" value="UniProtKB-KW"/>
</dbReference>
<evidence type="ECO:0000256" key="3">
    <source>
        <dbReference type="ARBA" id="ARBA00022692"/>
    </source>
</evidence>
<evidence type="ECO:0000313" key="17">
    <source>
        <dbReference type="EMBL" id="CAF2098162.1"/>
    </source>
</evidence>
<dbReference type="InterPro" id="IPR000276">
    <property type="entry name" value="GPCR_Rhodpsn"/>
</dbReference>
<keyword evidence="10 11" id="KW-0807">Transducer</keyword>
<accession>A0A816M133</accession>
<feature type="domain" description="G-protein coupled receptors family 1 profile" evidence="13">
    <location>
        <begin position="30"/>
        <end position="297"/>
    </location>
</feature>
<evidence type="ECO:0000256" key="9">
    <source>
        <dbReference type="ARBA" id="ARBA00023180"/>
    </source>
</evidence>
<protein>
    <recommendedName>
        <fullName evidence="13">G-protein coupled receptors family 1 profile domain-containing protein</fullName>
    </recommendedName>
</protein>